<dbReference type="Proteomes" id="UP000564677">
    <property type="component" value="Unassembled WGS sequence"/>
</dbReference>
<accession>A0A7X5UZH2</accession>
<sequence>MSIVLAIGLALAAPGSVHSTLEHRTSFDHAGERIDTHYRARVVLVRRQVGAATKAGMPSTLRCTWRAHLRVEREARSGEKLRSNRSIEHRAILEGSRPGWCGASENAVTEEIARRADDIRMRLLTIADEDRAMLKAEIEPKGVNRGT</sequence>
<proteinExistence type="predicted"/>
<reference evidence="1 2" key="1">
    <citation type="submission" date="2020-03" db="EMBL/GenBank/DDBJ databases">
        <title>Genomic Encyclopedia of Type Strains, Phase IV (KMG-IV): sequencing the most valuable type-strain genomes for metagenomic binning, comparative biology and taxonomic classification.</title>
        <authorList>
            <person name="Goeker M."/>
        </authorList>
    </citation>
    <scope>NUCLEOTIDE SEQUENCE [LARGE SCALE GENOMIC DNA]</scope>
    <source>
        <strain evidence="1 2">DSM 4733</strain>
    </source>
</reference>
<dbReference type="RefSeq" id="WP_167298905.1">
    <property type="nucleotide sequence ID" value="NZ_JAASQV010000001.1"/>
</dbReference>
<name>A0A7X5UZH2_9SPHN</name>
<protein>
    <submittedName>
        <fullName evidence="1">Uncharacterized protein</fullName>
    </submittedName>
</protein>
<dbReference type="AlphaFoldDB" id="A0A7X5UZH2"/>
<gene>
    <name evidence="1" type="ORF">FHR20_001507</name>
</gene>
<dbReference type="EMBL" id="JAASQV010000001">
    <property type="protein sequence ID" value="NIJ64576.1"/>
    <property type="molecule type" value="Genomic_DNA"/>
</dbReference>
<organism evidence="1 2">
    <name type="scientific">Sphingomonas leidyi</name>
    <dbReference type="NCBI Taxonomy" id="68569"/>
    <lineage>
        <taxon>Bacteria</taxon>
        <taxon>Pseudomonadati</taxon>
        <taxon>Pseudomonadota</taxon>
        <taxon>Alphaproteobacteria</taxon>
        <taxon>Sphingomonadales</taxon>
        <taxon>Sphingomonadaceae</taxon>
        <taxon>Sphingomonas</taxon>
    </lineage>
</organism>
<evidence type="ECO:0000313" key="2">
    <source>
        <dbReference type="Proteomes" id="UP000564677"/>
    </source>
</evidence>
<evidence type="ECO:0000313" key="1">
    <source>
        <dbReference type="EMBL" id="NIJ64576.1"/>
    </source>
</evidence>
<comment type="caution">
    <text evidence="1">The sequence shown here is derived from an EMBL/GenBank/DDBJ whole genome shotgun (WGS) entry which is preliminary data.</text>
</comment>
<keyword evidence="2" id="KW-1185">Reference proteome</keyword>